<comment type="caution">
    <text evidence="2">The sequence shown here is derived from an EMBL/GenBank/DDBJ whole genome shotgun (WGS) entry which is preliminary data.</text>
</comment>
<reference evidence="2" key="2">
    <citation type="journal article" date="2021" name="PeerJ">
        <title>Extensive microbial diversity within the chicken gut microbiome revealed by metagenomics and culture.</title>
        <authorList>
            <person name="Gilroy R."/>
            <person name="Ravi A."/>
            <person name="Getino M."/>
            <person name="Pursley I."/>
            <person name="Horton D.L."/>
            <person name="Alikhan N.F."/>
            <person name="Baker D."/>
            <person name="Gharbi K."/>
            <person name="Hall N."/>
            <person name="Watson M."/>
            <person name="Adriaenssens E.M."/>
            <person name="Foster-Nyarko E."/>
            <person name="Jarju S."/>
            <person name="Secka A."/>
            <person name="Antonio M."/>
            <person name="Oren A."/>
            <person name="Chaudhuri R.R."/>
            <person name="La Ragione R."/>
            <person name="Hildebrand F."/>
            <person name="Pallen M.J."/>
        </authorList>
    </citation>
    <scope>NUCLEOTIDE SEQUENCE</scope>
    <source>
        <strain evidence="2">CHK190-19873</strain>
    </source>
</reference>
<feature type="signal peptide" evidence="1">
    <location>
        <begin position="1"/>
        <end position="28"/>
    </location>
</feature>
<gene>
    <name evidence="2" type="ORF">IAB44_08215</name>
</gene>
<sequence length="270" mass="29844">MKMRRMKRFCPAALAAALVMTAGTTASAQCANPYCGDYARSGGHGCTEWGQNGGWYEEMPYDGWYGFGEMPYGGWYEESPDGSESESSSQEYSVSLQDIVDANTGVENLLGDHSMYGWTVISYDENGEETGRESYGVTREEDGYTLAVQSEDGTITTYRNGSIWIQSSDGSSQVREMEAEEVQALEQQLASLSFVGYSETETFTAETVQNGQLCIQSADPQGTYSDAEHMTCYYYAMDEDTLELSRLIETVMDADGNETKRTEVIVTTQD</sequence>
<evidence type="ECO:0000256" key="1">
    <source>
        <dbReference type="SAM" id="SignalP"/>
    </source>
</evidence>
<accession>A0A9D1ESL2</accession>
<dbReference type="EMBL" id="DVIQ01000043">
    <property type="protein sequence ID" value="HIS31510.1"/>
    <property type="molecule type" value="Genomic_DNA"/>
</dbReference>
<dbReference type="AlphaFoldDB" id="A0A9D1ESL2"/>
<proteinExistence type="predicted"/>
<evidence type="ECO:0000313" key="3">
    <source>
        <dbReference type="Proteomes" id="UP000823935"/>
    </source>
</evidence>
<reference evidence="2" key="1">
    <citation type="submission" date="2020-10" db="EMBL/GenBank/DDBJ databases">
        <authorList>
            <person name="Gilroy R."/>
        </authorList>
    </citation>
    <scope>NUCLEOTIDE SEQUENCE</scope>
    <source>
        <strain evidence="2">CHK190-19873</strain>
    </source>
</reference>
<feature type="chain" id="PRO_5038408644" evidence="1">
    <location>
        <begin position="29"/>
        <end position="270"/>
    </location>
</feature>
<keyword evidence="1" id="KW-0732">Signal</keyword>
<name>A0A9D1ESL2_9FIRM</name>
<protein>
    <submittedName>
        <fullName evidence="2">Uncharacterized protein</fullName>
    </submittedName>
</protein>
<evidence type="ECO:0000313" key="2">
    <source>
        <dbReference type="EMBL" id="HIS31510.1"/>
    </source>
</evidence>
<organism evidence="2 3">
    <name type="scientific">Candidatus Limivivens intestinipullorum</name>
    <dbReference type="NCBI Taxonomy" id="2840858"/>
    <lineage>
        <taxon>Bacteria</taxon>
        <taxon>Bacillati</taxon>
        <taxon>Bacillota</taxon>
        <taxon>Clostridia</taxon>
        <taxon>Lachnospirales</taxon>
        <taxon>Lachnospiraceae</taxon>
        <taxon>Lachnospiraceae incertae sedis</taxon>
        <taxon>Candidatus Limivivens</taxon>
    </lineage>
</organism>
<dbReference type="Proteomes" id="UP000823935">
    <property type="component" value="Unassembled WGS sequence"/>
</dbReference>